<evidence type="ECO:0000313" key="2">
    <source>
        <dbReference type="EMBL" id="UUC44140.1"/>
    </source>
</evidence>
<proteinExistence type="predicted"/>
<protein>
    <recommendedName>
        <fullName evidence="4">DUF3278 domain-containing protein</fullName>
    </recommendedName>
</protein>
<feature type="transmembrane region" description="Helical" evidence="1">
    <location>
        <begin position="160"/>
        <end position="180"/>
    </location>
</feature>
<keyword evidence="3" id="KW-1185">Reference proteome</keyword>
<keyword evidence="1" id="KW-0472">Membrane</keyword>
<gene>
    <name evidence="2" type="ORF">NOX80_10900</name>
</gene>
<keyword evidence="1" id="KW-0812">Transmembrane</keyword>
<dbReference type="EMBL" id="CP101751">
    <property type="protein sequence ID" value="UUC44140.1"/>
    <property type="molecule type" value="Genomic_DNA"/>
</dbReference>
<evidence type="ECO:0000313" key="3">
    <source>
        <dbReference type="Proteomes" id="UP001059844"/>
    </source>
</evidence>
<feature type="transmembrane region" description="Helical" evidence="1">
    <location>
        <begin position="72"/>
        <end position="90"/>
    </location>
</feature>
<reference evidence="2" key="1">
    <citation type="submission" date="2022-07" db="EMBL/GenBank/DDBJ databases">
        <title>Isolation, identification, and degradation of a PFOSA degrading strain from sewage treatment plant.</title>
        <authorList>
            <person name="Zhang L."/>
            <person name="Huo Y."/>
        </authorList>
    </citation>
    <scope>NUCLEOTIDE SEQUENCE</scope>
    <source>
        <strain evidence="2">C1</strain>
    </source>
</reference>
<evidence type="ECO:0000256" key="1">
    <source>
        <dbReference type="SAM" id="Phobius"/>
    </source>
</evidence>
<name>A0ABY5IMX2_9FLAO</name>
<evidence type="ECO:0008006" key="4">
    <source>
        <dbReference type="Google" id="ProtNLM"/>
    </source>
</evidence>
<organism evidence="2 3">
    <name type="scientific">Flavobacterium cerinum</name>
    <dbReference type="NCBI Taxonomy" id="2502784"/>
    <lineage>
        <taxon>Bacteria</taxon>
        <taxon>Pseudomonadati</taxon>
        <taxon>Bacteroidota</taxon>
        <taxon>Flavobacteriia</taxon>
        <taxon>Flavobacteriales</taxon>
        <taxon>Flavobacteriaceae</taxon>
        <taxon>Flavobacterium</taxon>
    </lineage>
</organism>
<dbReference type="Proteomes" id="UP001059844">
    <property type="component" value="Chromosome"/>
</dbReference>
<dbReference type="RefSeq" id="WP_256549810.1">
    <property type="nucleotide sequence ID" value="NZ_CP101751.1"/>
</dbReference>
<sequence>MSFDRFKKNWKKNDEDYQLSHNIDKLKSSLHPLDKLKSNMRQEFYAQILALLFIAFVPYWCDFNRTNTVIFYVTYTAFAVVAVYYLATFLKFYTKIQKYSGTAKKTLLEIHTDLRLNMERYKAFGFLLAPFCICWLLLFINDKMQKNSLTIINLSEQKTILLFVIIIIAISIFMGAIVLWTNSYYGKYAKQIKSVLDELEE</sequence>
<feature type="transmembrane region" description="Helical" evidence="1">
    <location>
        <begin position="44"/>
        <end position="60"/>
    </location>
</feature>
<feature type="transmembrane region" description="Helical" evidence="1">
    <location>
        <begin position="123"/>
        <end position="140"/>
    </location>
</feature>
<keyword evidence="1" id="KW-1133">Transmembrane helix</keyword>
<accession>A0ABY5IMX2</accession>